<gene>
    <name evidence="2" type="ORF">GF068_20955</name>
</gene>
<organism evidence="2 3">
    <name type="scientific">Polyangium spumosum</name>
    <dbReference type="NCBI Taxonomy" id="889282"/>
    <lineage>
        <taxon>Bacteria</taxon>
        <taxon>Pseudomonadati</taxon>
        <taxon>Myxococcota</taxon>
        <taxon>Polyangia</taxon>
        <taxon>Polyangiales</taxon>
        <taxon>Polyangiaceae</taxon>
        <taxon>Polyangium</taxon>
    </lineage>
</organism>
<proteinExistence type="predicted"/>
<dbReference type="Proteomes" id="UP000440224">
    <property type="component" value="Unassembled WGS sequence"/>
</dbReference>
<comment type="caution">
    <text evidence="2">The sequence shown here is derived from an EMBL/GenBank/DDBJ whole genome shotgun (WGS) entry which is preliminary data.</text>
</comment>
<dbReference type="EMBL" id="WJIE01000006">
    <property type="protein sequence ID" value="MRG94371.1"/>
    <property type="molecule type" value="Genomic_DNA"/>
</dbReference>
<reference evidence="2 3" key="1">
    <citation type="submission" date="2019-10" db="EMBL/GenBank/DDBJ databases">
        <title>A soil myxobacterium in the family Polyangiaceae.</title>
        <authorList>
            <person name="Li Y."/>
            <person name="Wang J."/>
        </authorList>
    </citation>
    <scope>NUCLEOTIDE SEQUENCE [LARGE SCALE GENOMIC DNA]</scope>
    <source>
        <strain evidence="2 3">DSM 14734</strain>
    </source>
</reference>
<feature type="compositionally biased region" description="Basic and acidic residues" evidence="1">
    <location>
        <begin position="1"/>
        <end position="30"/>
    </location>
</feature>
<dbReference type="RefSeq" id="WP_153821232.1">
    <property type="nucleotide sequence ID" value="NZ_WJIE01000006.1"/>
</dbReference>
<name>A0A6N7Q091_9BACT</name>
<evidence type="ECO:0000256" key="1">
    <source>
        <dbReference type="SAM" id="MobiDB-lite"/>
    </source>
</evidence>
<evidence type="ECO:0000313" key="3">
    <source>
        <dbReference type="Proteomes" id="UP000440224"/>
    </source>
</evidence>
<sequence>MAIDTHMGDAGHDHAHGHDDEADHHDHSETDPSFVRDTQGRRWLAFIEGQGGTELVSEELTCDIVKE</sequence>
<evidence type="ECO:0000313" key="2">
    <source>
        <dbReference type="EMBL" id="MRG94371.1"/>
    </source>
</evidence>
<protein>
    <submittedName>
        <fullName evidence="2">Uncharacterized protein</fullName>
    </submittedName>
</protein>
<dbReference type="AlphaFoldDB" id="A0A6N7Q091"/>
<keyword evidence="3" id="KW-1185">Reference proteome</keyword>
<accession>A0A6N7Q091</accession>
<feature type="region of interest" description="Disordered" evidence="1">
    <location>
        <begin position="1"/>
        <end position="38"/>
    </location>
</feature>